<dbReference type="InterPro" id="IPR041078">
    <property type="entry name" value="Plavaka"/>
</dbReference>
<proteinExistence type="predicted"/>
<sequence length="135" mass="15308">MDYAPYQDFSKDSEKQQYENFMSGDWAWSQADKIVEDPAMHGGTFVPIILGSDKTTVSVAMGQNDYWLVYLSIGNIHNNVQRAHRKGVELLAFLAIPKAAKKYVDNPVFRRFKKTAFPCGHVKNSGIPQTWHDNA</sequence>
<dbReference type="EMBL" id="KN824915">
    <property type="protein sequence ID" value="KIK97911.1"/>
    <property type="molecule type" value="Genomic_DNA"/>
</dbReference>
<reference evidence="2" key="2">
    <citation type="submission" date="2015-01" db="EMBL/GenBank/DDBJ databases">
        <title>Evolutionary Origins and Diversification of the Mycorrhizal Mutualists.</title>
        <authorList>
            <consortium name="DOE Joint Genome Institute"/>
            <consortium name="Mycorrhizal Genomics Consortium"/>
            <person name="Kohler A."/>
            <person name="Kuo A."/>
            <person name="Nagy L.G."/>
            <person name="Floudas D."/>
            <person name="Copeland A."/>
            <person name="Barry K.W."/>
            <person name="Cichocki N."/>
            <person name="Veneault-Fourrey C."/>
            <person name="LaButti K."/>
            <person name="Lindquist E.A."/>
            <person name="Lipzen A."/>
            <person name="Lundell T."/>
            <person name="Morin E."/>
            <person name="Murat C."/>
            <person name="Riley R."/>
            <person name="Ohm R."/>
            <person name="Sun H."/>
            <person name="Tunlid A."/>
            <person name="Henrissat B."/>
            <person name="Grigoriev I.V."/>
            <person name="Hibbett D.S."/>
            <person name="Martin F."/>
        </authorList>
    </citation>
    <scope>NUCLEOTIDE SEQUENCE [LARGE SCALE GENOMIC DNA]</scope>
    <source>
        <strain evidence="2">Ve08.2h10</strain>
    </source>
</reference>
<dbReference type="HOGENOM" id="CLU_1886444_0_0_1"/>
<evidence type="ECO:0000313" key="1">
    <source>
        <dbReference type="EMBL" id="KIK97911.1"/>
    </source>
</evidence>
<keyword evidence="2" id="KW-1185">Reference proteome</keyword>
<dbReference type="STRING" id="930991.A0A0D0E1Z0"/>
<dbReference type="AlphaFoldDB" id="A0A0D0E1Z0"/>
<organism evidence="1 2">
    <name type="scientific">Paxillus rubicundulus Ve08.2h10</name>
    <dbReference type="NCBI Taxonomy" id="930991"/>
    <lineage>
        <taxon>Eukaryota</taxon>
        <taxon>Fungi</taxon>
        <taxon>Dikarya</taxon>
        <taxon>Basidiomycota</taxon>
        <taxon>Agaricomycotina</taxon>
        <taxon>Agaricomycetes</taxon>
        <taxon>Agaricomycetidae</taxon>
        <taxon>Boletales</taxon>
        <taxon>Paxilineae</taxon>
        <taxon>Paxillaceae</taxon>
        <taxon>Paxillus</taxon>
    </lineage>
</organism>
<dbReference type="InParanoid" id="A0A0D0E1Z0"/>
<dbReference type="OrthoDB" id="3199698at2759"/>
<name>A0A0D0E1Z0_9AGAM</name>
<evidence type="ECO:0000313" key="2">
    <source>
        <dbReference type="Proteomes" id="UP000054538"/>
    </source>
</evidence>
<protein>
    <submittedName>
        <fullName evidence="1">Uncharacterized protein</fullName>
    </submittedName>
</protein>
<reference evidence="1 2" key="1">
    <citation type="submission" date="2014-04" db="EMBL/GenBank/DDBJ databases">
        <authorList>
            <consortium name="DOE Joint Genome Institute"/>
            <person name="Kuo A."/>
            <person name="Kohler A."/>
            <person name="Jargeat P."/>
            <person name="Nagy L.G."/>
            <person name="Floudas D."/>
            <person name="Copeland A."/>
            <person name="Barry K.W."/>
            <person name="Cichocki N."/>
            <person name="Veneault-Fourrey C."/>
            <person name="LaButti K."/>
            <person name="Lindquist E.A."/>
            <person name="Lipzen A."/>
            <person name="Lundell T."/>
            <person name="Morin E."/>
            <person name="Murat C."/>
            <person name="Sun H."/>
            <person name="Tunlid A."/>
            <person name="Henrissat B."/>
            <person name="Grigoriev I.V."/>
            <person name="Hibbett D.S."/>
            <person name="Martin F."/>
            <person name="Nordberg H.P."/>
            <person name="Cantor M.N."/>
            <person name="Hua S.X."/>
        </authorList>
    </citation>
    <scope>NUCLEOTIDE SEQUENCE [LARGE SCALE GENOMIC DNA]</scope>
    <source>
        <strain evidence="1 2">Ve08.2h10</strain>
    </source>
</reference>
<accession>A0A0D0E1Z0</accession>
<gene>
    <name evidence="1" type="ORF">PAXRUDRAFT_9895</name>
</gene>
<dbReference type="Pfam" id="PF18759">
    <property type="entry name" value="Plavaka"/>
    <property type="match status" value="1"/>
</dbReference>
<dbReference type="Proteomes" id="UP000054538">
    <property type="component" value="Unassembled WGS sequence"/>
</dbReference>